<proteinExistence type="predicted"/>
<accession>A0A6J6LH54</accession>
<name>A0A6J6LH54_9ZZZZ</name>
<gene>
    <name evidence="1" type="ORF">UFOPK2242_00967</name>
    <name evidence="2" type="ORF">UFOPK3974_00943</name>
</gene>
<dbReference type="EMBL" id="CAFBOR010000127">
    <property type="protein sequence ID" value="CAB4991330.1"/>
    <property type="molecule type" value="Genomic_DNA"/>
</dbReference>
<dbReference type="EMBL" id="CAEZWM010000117">
    <property type="protein sequence ID" value="CAB4661046.1"/>
    <property type="molecule type" value="Genomic_DNA"/>
</dbReference>
<evidence type="ECO:0000313" key="1">
    <source>
        <dbReference type="EMBL" id="CAB4661046.1"/>
    </source>
</evidence>
<protein>
    <submittedName>
        <fullName evidence="1">Unannotated protein</fullName>
    </submittedName>
</protein>
<organism evidence="1">
    <name type="scientific">freshwater metagenome</name>
    <dbReference type="NCBI Taxonomy" id="449393"/>
    <lineage>
        <taxon>unclassified sequences</taxon>
        <taxon>metagenomes</taxon>
        <taxon>ecological metagenomes</taxon>
    </lineage>
</organism>
<dbReference type="AlphaFoldDB" id="A0A6J6LH54"/>
<sequence length="116" mass="12814">MPSRSSASRVAPYADALLARDLPALDPQRRSEAVEFVAVRVADLPAPMNLAVRILAVIFDLGLSLGSRRTYISVSSSMPIPFVSEYPRLIRSLAFAYVWEKWPDTRPDGGRAQVEP</sequence>
<reference evidence="1" key="1">
    <citation type="submission" date="2020-05" db="EMBL/GenBank/DDBJ databases">
        <authorList>
            <person name="Chiriac C."/>
            <person name="Salcher M."/>
            <person name="Ghai R."/>
            <person name="Kavagutti S V."/>
        </authorList>
    </citation>
    <scope>NUCLEOTIDE SEQUENCE</scope>
</reference>
<evidence type="ECO:0000313" key="2">
    <source>
        <dbReference type="EMBL" id="CAB4991330.1"/>
    </source>
</evidence>